<reference evidence="6 7" key="1">
    <citation type="submission" date="2020-08" db="EMBL/GenBank/DDBJ databases">
        <title>Functional genomics of gut bacteria from endangered species of beetles.</title>
        <authorList>
            <person name="Carlos-Shanley C."/>
        </authorList>
    </citation>
    <scope>NUCLEOTIDE SEQUENCE [LARGE SCALE GENOMIC DNA]</scope>
    <source>
        <strain evidence="6 7">S00198</strain>
    </source>
</reference>
<evidence type="ECO:0000256" key="3">
    <source>
        <dbReference type="ARBA" id="ARBA00023163"/>
    </source>
</evidence>
<dbReference type="Proteomes" id="UP000575083">
    <property type="component" value="Unassembled WGS sequence"/>
</dbReference>
<dbReference type="InterPro" id="IPR009057">
    <property type="entry name" value="Homeodomain-like_sf"/>
</dbReference>
<accession>A0A7X0PIE2</accession>
<dbReference type="InterPro" id="IPR050109">
    <property type="entry name" value="HTH-type_TetR-like_transc_reg"/>
</dbReference>
<feature type="domain" description="HTH tetR-type" evidence="5">
    <location>
        <begin position="40"/>
        <end position="100"/>
    </location>
</feature>
<dbReference type="GO" id="GO:0000976">
    <property type="term" value="F:transcription cis-regulatory region binding"/>
    <property type="evidence" value="ECO:0007669"/>
    <property type="project" value="TreeGrafter"/>
</dbReference>
<dbReference type="EMBL" id="JACHLK010000013">
    <property type="protein sequence ID" value="MBB6562493.1"/>
    <property type="molecule type" value="Genomic_DNA"/>
</dbReference>
<evidence type="ECO:0000256" key="4">
    <source>
        <dbReference type="PROSITE-ProRule" id="PRU00335"/>
    </source>
</evidence>
<proteinExistence type="predicted"/>
<dbReference type="InterPro" id="IPR036271">
    <property type="entry name" value="Tet_transcr_reg_TetR-rel_C_sf"/>
</dbReference>
<keyword evidence="1" id="KW-0805">Transcription regulation</keyword>
<dbReference type="PROSITE" id="PS50977">
    <property type="entry name" value="HTH_TETR_2"/>
    <property type="match status" value="1"/>
</dbReference>
<keyword evidence="2 4" id="KW-0238">DNA-binding</keyword>
<organism evidence="6 7">
    <name type="scientific">Acidovorax soli</name>
    <dbReference type="NCBI Taxonomy" id="592050"/>
    <lineage>
        <taxon>Bacteria</taxon>
        <taxon>Pseudomonadati</taxon>
        <taxon>Pseudomonadota</taxon>
        <taxon>Betaproteobacteria</taxon>
        <taxon>Burkholderiales</taxon>
        <taxon>Comamonadaceae</taxon>
        <taxon>Acidovorax</taxon>
    </lineage>
</organism>
<dbReference type="SUPFAM" id="SSF48498">
    <property type="entry name" value="Tetracyclin repressor-like, C-terminal domain"/>
    <property type="match status" value="1"/>
</dbReference>
<dbReference type="SUPFAM" id="SSF46689">
    <property type="entry name" value="Homeodomain-like"/>
    <property type="match status" value="1"/>
</dbReference>
<dbReference type="Gene3D" id="1.10.10.60">
    <property type="entry name" value="Homeodomain-like"/>
    <property type="match status" value="1"/>
</dbReference>
<dbReference type="GO" id="GO:0003700">
    <property type="term" value="F:DNA-binding transcription factor activity"/>
    <property type="evidence" value="ECO:0007669"/>
    <property type="project" value="TreeGrafter"/>
</dbReference>
<dbReference type="PANTHER" id="PTHR30055:SF151">
    <property type="entry name" value="TRANSCRIPTIONAL REGULATORY PROTEIN"/>
    <property type="match status" value="1"/>
</dbReference>
<evidence type="ECO:0000256" key="1">
    <source>
        <dbReference type="ARBA" id="ARBA00023015"/>
    </source>
</evidence>
<dbReference type="RefSeq" id="WP_184862566.1">
    <property type="nucleotide sequence ID" value="NZ_JACHLK010000013.1"/>
</dbReference>
<comment type="caution">
    <text evidence="6">The sequence shown here is derived from an EMBL/GenBank/DDBJ whole genome shotgun (WGS) entry which is preliminary data.</text>
</comment>
<evidence type="ECO:0000313" key="7">
    <source>
        <dbReference type="Proteomes" id="UP000575083"/>
    </source>
</evidence>
<sequence length="266" mass="28497">MSTKAKETHASRFTGRGDPQATLTLLWGLPRDARPGRKPGLTPALIGAEAMALADAQGLQALTMRALGERLGVSAMSLYRYVPGKPELLDLIVELAHAELPHELPQGRWEAQLQRVAHDAWALYQRHPWMLEVSAYRASLGPHSIRKYERELGALEGAGLADLDRDMVVAALSDLVRGAARNAVDARTAGQATGESEAQWWARHAGLLQPLVDPAVFPLAVRIGAKAGAEYGGTTDPARSFAFGLARLIEGVRVYAAAVANGDESA</sequence>
<evidence type="ECO:0000313" key="6">
    <source>
        <dbReference type="EMBL" id="MBB6562493.1"/>
    </source>
</evidence>
<name>A0A7X0PIE2_9BURK</name>
<dbReference type="InterPro" id="IPR001647">
    <property type="entry name" value="HTH_TetR"/>
</dbReference>
<evidence type="ECO:0000259" key="5">
    <source>
        <dbReference type="PROSITE" id="PS50977"/>
    </source>
</evidence>
<dbReference type="AlphaFoldDB" id="A0A7X0PIE2"/>
<evidence type="ECO:0000256" key="2">
    <source>
        <dbReference type="ARBA" id="ARBA00023125"/>
    </source>
</evidence>
<dbReference type="Pfam" id="PF02909">
    <property type="entry name" value="TetR_C_1"/>
    <property type="match status" value="1"/>
</dbReference>
<keyword evidence="7" id="KW-1185">Reference proteome</keyword>
<keyword evidence="3" id="KW-0804">Transcription</keyword>
<dbReference type="PANTHER" id="PTHR30055">
    <property type="entry name" value="HTH-TYPE TRANSCRIPTIONAL REGULATOR RUTR"/>
    <property type="match status" value="1"/>
</dbReference>
<feature type="DNA-binding region" description="H-T-H motif" evidence="4">
    <location>
        <begin position="63"/>
        <end position="82"/>
    </location>
</feature>
<dbReference type="GO" id="GO:0045892">
    <property type="term" value="P:negative regulation of DNA-templated transcription"/>
    <property type="evidence" value="ECO:0007669"/>
    <property type="project" value="InterPro"/>
</dbReference>
<dbReference type="Gene3D" id="1.10.357.10">
    <property type="entry name" value="Tetracycline Repressor, domain 2"/>
    <property type="match status" value="1"/>
</dbReference>
<gene>
    <name evidence="6" type="ORF">HNP48_005206</name>
</gene>
<dbReference type="Pfam" id="PF00440">
    <property type="entry name" value="TetR_N"/>
    <property type="match status" value="1"/>
</dbReference>
<protein>
    <submittedName>
        <fullName evidence="6">AcrR family transcriptional regulator</fullName>
    </submittedName>
</protein>
<dbReference type="InterPro" id="IPR004111">
    <property type="entry name" value="Repressor_TetR_C"/>
</dbReference>